<dbReference type="PANTHER" id="PTHR11941:SF75">
    <property type="entry name" value="ENOYL-COA HYDRATASE_ISOMERASE FAMILY PROTEIN"/>
    <property type="match status" value="1"/>
</dbReference>
<dbReference type="AlphaFoldDB" id="A0A3A4NRU5"/>
<dbReference type="InterPro" id="IPR001753">
    <property type="entry name" value="Enoyl-CoA_hydra/iso"/>
</dbReference>
<reference evidence="2 3" key="1">
    <citation type="journal article" date="2017" name="ISME J.">
        <title>Energy and carbon metabolisms in a deep terrestrial subsurface fluid microbial community.</title>
        <authorList>
            <person name="Momper L."/>
            <person name="Jungbluth S.P."/>
            <person name="Lee M.D."/>
            <person name="Amend J.P."/>
        </authorList>
    </citation>
    <scope>NUCLEOTIDE SEQUENCE [LARGE SCALE GENOMIC DNA]</scope>
    <source>
        <strain evidence="2">SURF_5</strain>
    </source>
</reference>
<proteinExistence type="predicted"/>
<dbReference type="SUPFAM" id="SSF52096">
    <property type="entry name" value="ClpP/crotonase"/>
    <property type="match status" value="1"/>
</dbReference>
<evidence type="ECO:0000313" key="2">
    <source>
        <dbReference type="EMBL" id="RJP23283.1"/>
    </source>
</evidence>
<protein>
    <submittedName>
        <fullName evidence="2">Enoyl-CoA hydratase/isomerase family protein</fullName>
    </submittedName>
</protein>
<organism evidence="2 3">
    <name type="scientific">Abyssobacteria bacterium (strain SURF_5)</name>
    <dbReference type="NCBI Taxonomy" id="2093360"/>
    <lineage>
        <taxon>Bacteria</taxon>
        <taxon>Pseudomonadati</taxon>
        <taxon>Candidatus Hydrogenedentota</taxon>
        <taxon>Candidatus Abyssobacteria</taxon>
    </lineage>
</organism>
<keyword evidence="1" id="KW-0472">Membrane</keyword>
<feature type="transmembrane region" description="Helical" evidence="1">
    <location>
        <begin position="96"/>
        <end position="118"/>
    </location>
</feature>
<dbReference type="GO" id="GO:0006635">
    <property type="term" value="P:fatty acid beta-oxidation"/>
    <property type="evidence" value="ECO:0007669"/>
    <property type="project" value="TreeGrafter"/>
</dbReference>
<name>A0A3A4NRU5_ABYX5</name>
<dbReference type="CDD" id="cd06558">
    <property type="entry name" value="crotonase-like"/>
    <property type="match status" value="1"/>
</dbReference>
<dbReference type="InterPro" id="IPR029045">
    <property type="entry name" value="ClpP/crotonase-like_dom_sf"/>
</dbReference>
<evidence type="ECO:0000313" key="3">
    <source>
        <dbReference type="Proteomes" id="UP000265882"/>
    </source>
</evidence>
<keyword evidence="1" id="KW-0812">Transmembrane</keyword>
<sequence>MAKFEYEMDEHVAILTMNSGENRFNFSFFNDFLEILATIERDTDARVLVVKSAHEKIWSNGIDLDWLRPAVEQDGPQALDKFLVEFYGFLRHLPTYPMITVAAISGHAFAGGAVLSFIHDFRFMRADRGWMCLNEVDIGIALGPVITAVSKRALPLYKFEEMAYTGKRITAQEAQEHHIIMKACPLPELMKEALAFAKPLKKDRDMIRQLKLETHKELLSVIDETVSSLVPKTDTT</sequence>
<dbReference type="EMBL" id="QZKU01000047">
    <property type="protein sequence ID" value="RJP23283.1"/>
    <property type="molecule type" value="Genomic_DNA"/>
</dbReference>
<keyword evidence="1" id="KW-1133">Transmembrane helix</keyword>
<dbReference type="GO" id="GO:0004165">
    <property type="term" value="F:delta(3)-delta(2)-enoyl-CoA isomerase activity"/>
    <property type="evidence" value="ECO:0007669"/>
    <property type="project" value="TreeGrafter"/>
</dbReference>
<dbReference type="Pfam" id="PF00378">
    <property type="entry name" value="ECH_1"/>
    <property type="match status" value="1"/>
</dbReference>
<dbReference type="PANTHER" id="PTHR11941">
    <property type="entry name" value="ENOYL-COA HYDRATASE-RELATED"/>
    <property type="match status" value="1"/>
</dbReference>
<dbReference type="Gene3D" id="3.90.226.10">
    <property type="entry name" value="2-enoyl-CoA Hydratase, Chain A, domain 1"/>
    <property type="match status" value="1"/>
</dbReference>
<evidence type="ECO:0000256" key="1">
    <source>
        <dbReference type="SAM" id="Phobius"/>
    </source>
</evidence>
<keyword evidence="2" id="KW-0413">Isomerase</keyword>
<dbReference type="Proteomes" id="UP000265882">
    <property type="component" value="Unassembled WGS sequence"/>
</dbReference>
<comment type="caution">
    <text evidence="2">The sequence shown here is derived from an EMBL/GenBank/DDBJ whole genome shotgun (WGS) entry which is preliminary data.</text>
</comment>
<accession>A0A3A4NRU5</accession>
<gene>
    <name evidence="2" type="ORF">C4520_06445</name>
</gene>